<evidence type="ECO:0000256" key="3">
    <source>
        <dbReference type="ARBA" id="ARBA00022833"/>
    </source>
</evidence>
<keyword evidence="1" id="KW-0479">Metal-binding</keyword>
<dbReference type="GO" id="GO:0008270">
    <property type="term" value="F:zinc ion binding"/>
    <property type="evidence" value="ECO:0007669"/>
    <property type="project" value="UniProtKB-KW"/>
</dbReference>
<dbReference type="InterPro" id="IPR007527">
    <property type="entry name" value="Znf_SWIM"/>
</dbReference>
<evidence type="ECO:0000256" key="2">
    <source>
        <dbReference type="ARBA" id="ARBA00022771"/>
    </source>
</evidence>
<dbReference type="AlphaFoldDB" id="A0A2P5VVY2"/>
<dbReference type="SMART" id="SM00575">
    <property type="entry name" value="ZnF_PMZ"/>
    <property type="match status" value="1"/>
</dbReference>
<keyword evidence="2 4" id="KW-0863">Zinc-finger</keyword>
<name>A0A2P5VVY2_GOSBA</name>
<dbReference type="Proteomes" id="UP000239757">
    <property type="component" value="Unassembled WGS sequence"/>
</dbReference>
<keyword evidence="3" id="KW-0862">Zinc</keyword>
<accession>A0A2P5VVY2</accession>
<feature type="domain" description="SWIM-type" evidence="5">
    <location>
        <begin position="62"/>
        <end position="94"/>
    </location>
</feature>
<evidence type="ECO:0000313" key="7">
    <source>
        <dbReference type="Proteomes" id="UP000239757"/>
    </source>
</evidence>
<organism evidence="6 7">
    <name type="scientific">Gossypium barbadense</name>
    <name type="common">Sea Island cotton</name>
    <name type="synonym">Hibiscus barbadensis</name>
    <dbReference type="NCBI Taxonomy" id="3634"/>
    <lineage>
        <taxon>Eukaryota</taxon>
        <taxon>Viridiplantae</taxon>
        <taxon>Streptophyta</taxon>
        <taxon>Embryophyta</taxon>
        <taxon>Tracheophyta</taxon>
        <taxon>Spermatophyta</taxon>
        <taxon>Magnoliopsida</taxon>
        <taxon>eudicotyledons</taxon>
        <taxon>Gunneridae</taxon>
        <taxon>Pentapetalae</taxon>
        <taxon>rosids</taxon>
        <taxon>malvids</taxon>
        <taxon>Malvales</taxon>
        <taxon>Malvaceae</taxon>
        <taxon>Malvoideae</taxon>
        <taxon>Gossypium</taxon>
    </lineage>
</organism>
<dbReference type="EMBL" id="KZ670581">
    <property type="protein sequence ID" value="PPR82985.1"/>
    <property type="molecule type" value="Genomic_DNA"/>
</dbReference>
<dbReference type="InterPro" id="IPR006564">
    <property type="entry name" value="Znf_PMZ"/>
</dbReference>
<dbReference type="Pfam" id="PF04434">
    <property type="entry name" value="SWIM"/>
    <property type="match status" value="1"/>
</dbReference>
<reference evidence="6 7" key="1">
    <citation type="submission" date="2015-01" db="EMBL/GenBank/DDBJ databases">
        <title>Genome of allotetraploid Gossypium barbadense reveals genomic plasticity and fiber elongation in cotton evolution.</title>
        <authorList>
            <person name="Chen X."/>
            <person name="Liu X."/>
            <person name="Zhao B."/>
            <person name="Zheng H."/>
            <person name="Hu Y."/>
            <person name="Lu G."/>
            <person name="Yang C."/>
            <person name="Chen J."/>
            <person name="Shan C."/>
            <person name="Zhang L."/>
            <person name="Zhou Y."/>
            <person name="Wang L."/>
            <person name="Guo W."/>
            <person name="Bai Y."/>
            <person name="Ruan J."/>
            <person name="Shangguan X."/>
            <person name="Mao Y."/>
            <person name="Jiang J."/>
            <person name="Zhu Y."/>
            <person name="Lei J."/>
            <person name="Kang H."/>
            <person name="Chen S."/>
            <person name="He X."/>
            <person name="Wang R."/>
            <person name="Wang Y."/>
            <person name="Chen J."/>
            <person name="Wang L."/>
            <person name="Yu S."/>
            <person name="Wang B."/>
            <person name="Wei J."/>
            <person name="Song S."/>
            <person name="Lu X."/>
            <person name="Gao Z."/>
            <person name="Gu W."/>
            <person name="Deng X."/>
            <person name="Ma D."/>
            <person name="Wang S."/>
            <person name="Liang W."/>
            <person name="Fang L."/>
            <person name="Cai C."/>
            <person name="Zhu X."/>
            <person name="Zhou B."/>
            <person name="Zhang Y."/>
            <person name="Chen Z."/>
            <person name="Xu S."/>
            <person name="Zhu R."/>
            <person name="Wang S."/>
            <person name="Zhang T."/>
            <person name="Zhao G."/>
        </authorList>
    </citation>
    <scope>NUCLEOTIDE SEQUENCE [LARGE SCALE GENOMIC DNA]</scope>
    <source>
        <strain evidence="7">cv. Xinhai21</strain>
        <tissue evidence="6">Leaf</tissue>
    </source>
</reference>
<gene>
    <name evidence="6" type="ORF">GOBAR_AA37727</name>
</gene>
<evidence type="ECO:0000259" key="5">
    <source>
        <dbReference type="PROSITE" id="PS50966"/>
    </source>
</evidence>
<evidence type="ECO:0000313" key="6">
    <source>
        <dbReference type="EMBL" id="PPR82985.1"/>
    </source>
</evidence>
<evidence type="ECO:0000256" key="4">
    <source>
        <dbReference type="PROSITE-ProRule" id="PRU00325"/>
    </source>
</evidence>
<sequence>MGLKQAKQLEVGHVYVKKIRDAMKDKTQRARLMNVELYSRNLETFRVTEYISRRSGIPPRSYGVDLRNRRCECGMFQALWYPCAHVVAACATYSLNVKQYINDVYTLERTLRIWGNEFPLLRDISTWEVQSPAFEMLPDRSLRRRVKGRPTITRIRNDMDVREQVDPKRCTICRTVGHNRSKCPYGNVYTGQSSRSERN</sequence>
<protein>
    <recommendedName>
        <fullName evidence="5">SWIM-type domain-containing protein</fullName>
    </recommendedName>
</protein>
<proteinExistence type="predicted"/>
<dbReference type="PROSITE" id="PS50966">
    <property type="entry name" value="ZF_SWIM"/>
    <property type="match status" value="1"/>
</dbReference>
<evidence type="ECO:0000256" key="1">
    <source>
        <dbReference type="ARBA" id="ARBA00022723"/>
    </source>
</evidence>
<dbReference type="OrthoDB" id="1750484at2759"/>